<protein>
    <submittedName>
        <fullName evidence="2">GYDIA family GHMP kinase</fullName>
    </submittedName>
</protein>
<reference evidence="2" key="1">
    <citation type="submission" date="2022-09" db="EMBL/GenBank/DDBJ databases">
        <title>Aureispira anguillicida sp. nov., isolated from Leptocephalus of Japanese eel Anguilla japonica.</title>
        <authorList>
            <person name="Yuasa K."/>
            <person name="Mekata T."/>
            <person name="Ikunari K."/>
        </authorList>
    </citation>
    <scope>NUCLEOTIDE SEQUENCE</scope>
    <source>
        <strain evidence="2">EL160426</strain>
    </source>
</reference>
<keyword evidence="2" id="KW-0808">Transferase</keyword>
<evidence type="ECO:0000256" key="1">
    <source>
        <dbReference type="SAM" id="Coils"/>
    </source>
</evidence>
<sequence length="316" mass="35841">MSFSMRTNGKLLLTGEYFVTEGAVSLALPTQLGQTLDVQLIDPKGAHQLHWKSYSNEGEIWFEAIFDLPSFNLVEINGDEDKQEVADNLQNILRQAKTLNADFLQKQGTWEAKSVLEFSRDWGLGSSSTLITMLAEWANVDPFLLLEDTFGGSGYDIAAAKANGPLLFQKFNGKNRWDKSGFNPSFKENLYFVHLGKKQSSKEALVYYTVTAPEEREVPLPRISQITHDIAQYTDNLADFETLLEEHENLVQGIIQQPRAKELYFSDYWGEIKSLGGWGGDFVLATSNKDEEATKAYFQEKGFETILKYKELIKEY</sequence>
<organism evidence="2 3">
    <name type="scientific">Aureispira anguillae</name>
    <dbReference type="NCBI Taxonomy" id="2864201"/>
    <lineage>
        <taxon>Bacteria</taxon>
        <taxon>Pseudomonadati</taxon>
        <taxon>Bacteroidota</taxon>
        <taxon>Saprospiria</taxon>
        <taxon>Saprospirales</taxon>
        <taxon>Saprospiraceae</taxon>
        <taxon>Aureispira</taxon>
    </lineage>
</organism>
<dbReference type="Proteomes" id="UP001060919">
    <property type="component" value="Chromosome"/>
</dbReference>
<dbReference type="EMBL" id="AP026867">
    <property type="protein sequence ID" value="BDS14539.1"/>
    <property type="molecule type" value="Genomic_DNA"/>
</dbReference>
<proteinExistence type="predicted"/>
<evidence type="ECO:0000313" key="3">
    <source>
        <dbReference type="Proteomes" id="UP001060919"/>
    </source>
</evidence>
<dbReference type="NCBIfam" id="NF040656">
    <property type="entry name" value="GHMP_GYDIA"/>
    <property type="match status" value="1"/>
</dbReference>
<gene>
    <name evidence="2" type="ORF">AsAng_0053190</name>
</gene>
<evidence type="ECO:0000313" key="2">
    <source>
        <dbReference type="EMBL" id="BDS14539.1"/>
    </source>
</evidence>
<dbReference type="Gene3D" id="3.30.230.10">
    <property type="match status" value="1"/>
</dbReference>
<keyword evidence="3" id="KW-1185">Reference proteome</keyword>
<accession>A0A915YK82</accession>
<keyword evidence="2" id="KW-0418">Kinase</keyword>
<dbReference type="GO" id="GO:0016301">
    <property type="term" value="F:kinase activity"/>
    <property type="evidence" value="ECO:0007669"/>
    <property type="project" value="UniProtKB-KW"/>
</dbReference>
<dbReference type="SUPFAM" id="SSF54211">
    <property type="entry name" value="Ribosomal protein S5 domain 2-like"/>
    <property type="match status" value="1"/>
</dbReference>
<keyword evidence="1" id="KW-0175">Coiled coil</keyword>
<feature type="coiled-coil region" evidence="1">
    <location>
        <begin position="230"/>
        <end position="257"/>
    </location>
</feature>
<dbReference type="InterPro" id="IPR047765">
    <property type="entry name" value="GHMP_GYDIA-like"/>
</dbReference>
<dbReference type="AlphaFoldDB" id="A0A915YK82"/>
<dbReference type="InterPro" id="IPR014721">
    <property type="entry name" value="Ribsml_uS5_D2-typ_fold_subgr"/>
</dbReference>
<dbReference type="RefSeq" id="WP_264789753.1">
    <property type="nucleotide sequence ID" value="NZ_AP026867.1"/>
</dbReference>
<dbReference type="KEGG" id="aup:AsAng_0053190"/>
<name>A0A915YK82_9BACT</name>
<dbReference type="InterPro" id="IPR020568">
    <property type="entry name" value="Ribosomal_Su5_D2-typ_SF"/>
</dbReference>